<evidence type="ECO:0000313" key="2">
    <source>
        <dbReference type="EMBL" id="CCH41413.1"/>
    </source>
</evidence>
<organism evidence="2 3">
    <name type="scientific">Wickerhamomyces ciferrii (strain ATCC 14091 / BCRC 22168 / CBS 111 / JCM 3599 / NBRC 0793 / NRRL Y-1031 F-60-10)</name>
    <name type="common">Yeast</name>
    <name type="synonym">Pichia ciferrii</name>
    <dbReference type="NCBI Taxonomy" id="1206466"/>
    <lineage>
        <taxon>Eukaryota</taxon>
        <taxon>Fungi</taxon>
        <taxon>Dikarya</taxon>
        <taxon>Ascomycota</taxon>
        <taxon>Saccharomycotina</taxon>
        <taxon>Saccharomycetes</taxon>
        <taxon>Phaffomycetales</taxon>
        <taxon>Wickerhamomycetaceae</taxon>
        <taxon>Wickerhamomyces</taxon>
    </lineage>
</organism>
<evidence type="ECO:0008006" key="4">
    <source>
        <dbReference type="Google" id="ProtNLM"/>
    </source>
</evidence>
<accession>K0KJX1</accession>
<dbReference type="InParanoid" id="K0KJX1"/>
<reference evidence="2 3" key="1">
    <citation type="journal article" date="2012" name="Eukaryot. Cell">
        <title>Draft genome sequence of Wickerhamomyces ciferrii NRRL Y-1031 F-60-10.</title>
        <authorList>
            <person name="Schneider J."/>
            <person name="Andrea H."/>
            <person name="Blom J."/>
            <person name="Jaenicke S."/>
            <person name="Ruckert C."/>
            <person name="Schorsch C."/>
            <person name="Szczepanowski R."/>
            <person name="Farwick M."/>
            <person name="Goesmann A."/>
            <person name="Puhler A."/>
            <person name="Schaffer S."/>
            <person name="Tauch A."/>
            <person name="Kohler T."/>
            <person name="Brinkrolf K."/>
        </authorList>
    </citation>
    <scope>NUCLEOTIDE SEQUENCE [LARGE SCALE GENOMIC DNA]</scope>
    <source>
        <strain evidence="3">ATCC 14091 / BCRC 22168 / CBS 111 / JCM 3599 / NBRC 0793 / NRRL Y-1031 F-60-10</strain>
    </source>
</reference>
<dbReference type="AlphaFoldDB" id="K0KJX1"/>
<protein>
    <recommendedName>
        <fullName evidence="4">Transcription factor domain-containing protein</fullName>
    </recommendedName>
</protein>
<gene>
    <name evidence="2" type="ORF">BN7_954</name>
</gene>
<dbReference type="Proteomes" id="UP000009328">
    <property type="component" value="Unassembled WGS sequence"/>
</dbReference>
<keyword evidence="1" id="KW-0175">Coiled coil</keyword>
<feature type="coiled-coil region" evidence="1">
    <location>
        <begin position="5"/>
        <end position="32"/>
    </location>
</feature>
<evidence type="ECO:0000313" key="3">
    <source>
        <dbReference type="Proteomes" id="UP000009328"/>
    </source>
</evidence>
<dbReference type="CDD" id="cd12148">
    <property type="entry name" value="fungal_TF_MHR"/>
    <property type="match status" value="1"/>
</dbReference>
<name>K0KJX1_WICCF</name>
<keyword evidence="3" id="KW-1185">Reference proteome</keyword>
<proteinExistence type="predicted"/>
<evidence type="ECO:0000256" key="1">
    <source>
        <dbReference type="SAM" id="Coils"/>
    </source>
</evidence>
<dbReference type="HOGENOM" id="CLU_012851_0_0_1"/>
<dbReference type="EMBL" id="CAIF01000020">
    <property type="protein sequence ID" value="CCH41413.1"/>
    <property type="molecule type" value="Genomic_DNA"/>
</dbReference>
<sequence>MGLISKDAKATLNSMKEKNMAMKEEMMKISQEMDAAELGQHERSNKDLVNNPLFKTVQESSTSLTHFGSTSWEAQLSSEPLFKAILDESHNVLENEFKAHQRPDNQRSTPEREFEHVLEVSSLIQTINHTAIDGSGCQLEEHIFSSMHQIVGKIEDLLPDMTIIKHILWLYKEYNSIEAINFQSINFEFLDSIVWNFLSESNEIKGKAIITLNFPNDFHKISGFLLFLSSFCWLIFCQSLSPVTDRHVDFKLITEYEDALYLLAHNYLSSKNELRYLYTVEAFQAIMLTRWFRQFVPKSLEAQIGGTQTSVFVRRKITLGKILNLNKDIDIYYAHKSDFVRKQLKSLWYAMVNFDSIQSFETGIPPKITDPIIRYKDFKNIFTETPIVVNEVLNAYQDIEFIDDTYVFIKLLEIRVIKPLKDFIRKEFNALEDDVTSFRDFDFDNVLNHGFHDYVQYVAYRSVVFSIIQTFYQICYQRLKFINDQNSKISKVIFIKTMKYSLGIISLNKEFLIAYKRLSLHPNGNNFYPLPSLRMTFYPSIRLSHRRATLFIYTRLLDQLKIKDIPKFVDDFFYKSDSISDSSEILQKFEQQDIYHENDYTYLDYCDMEIDDNYDALILKFDKFQDWKFVSYISASIIQESFNCLKVNDRFNFDFITYNYLYFITFKLSKFFLRYAYSSLNEKKPKSTSTTNNQKDSKAVKEFKKQFESRRDSFNFKTFFQDSYIYKDSDDHKLNELFSSLDLPIANDSKLFFKWFDQ</sequence>
<comment type="caution">
    <text evidence="2">The sequence shown here is derived from an EMBL/GenBank/DDBJ whole genome shotgun (WGS) entry which is preliminary data.</text>
</comment>